<sequence length="40" mass="4877">MEKVEAALYVLKNNTQVETIIIYRALFIKNRYRHLPFCNY</sequence>
<dbReference type="EMBL" id="LAOC01000001">
    <property type="protein sequence ID" value="KJV78236.1"/>
    <property type="molecule type" value="Genomic_DNA"/>
</dbReference>
<evidence type="ECO:0000313" key="2">
    <source>
        <dbReference type="Proteomes" id="UP000033591"/>
    </source>
</evidence>
<protein>
    <submittedName>
        <fullName evidence="1">Uncharacterized protein</fullName>
    </submittedName>
</protein>
<dbReference type="AlphaFoldDB" id="A0A0F3PE92"/>
<name>A0A0F3PE92_RICRH</name>
<evidence type="ECO:0000313" key="1">
    <source>
        <dbReference type="EMBL" id="KJV78236.1"/>
    </source>
</evidence>
<comment type="caution">
    <text evidence="1">The sequence shown here is derived from an EMBL/GenBank/DDBJ whole genome shotgun (WGS) entry which is preliminary data.</text>
</comment>
<organism evidence="1 2">
    <name type="scientific">Rickettsia rhipicephali str. Ect</name>
    <dbReference type="NCBI Taxonomy" id="1359199"/>
    <lineage>
        <taxon>Bacteria</taxon>
        <taxon>Pseudomonadati</taxon>
        <taxon>Pseudomonadota</taxon>
        <taxon>Alphaproteobacteria</taxon>
        <taxon>Rickettsiales</taxon>
        <taxon>Rickettsiaceae</taxon>
        <taxon>Rickettsieae</taxon>
        <taxon>Rickettsia</taxon>
        <taxon>spotted fever group</taxon>
    </lineage>
</organism>
<gene>
    <name evidence="1" type="ORF">RMAECT_1106</name>
</gene>
<reference evidence="1 2" key="1">
    <citation type="submission" date="2015-01" db="EMBL/GenBank/DDBJ databases">
        <title>Genome Sequencing of Rickettsiales.</title>
        <authorList>
            <person name="Daugherty S.C."/>
            <person name="Su Q."/>
            <person name="Abolude K."/>
            <person name="Beier-Sexton M."/>
            <person name="Carlyon J.A."/>
            <person name="Carter R."/>
            <person name="Day N.P."/>
            <person name="Dumler S.J."/>
            <person name="Dyachenko V."/>
            <person name="Godinez A."/>
            <person name="Kurtti T.J."/>
            <person name="Lichay M."/>
            <person name="Mullins K.E."/>
            <person name="Ott S."/>
            <person name="Pappas-Brown V."/>
            <person name="Paris D.H."/>
            <person name="Patel P."/>
            <person name="Richards A.L."/>
            <person name="Sadzewicz L."/>
            <person name="Sears K."/>
            <person name="Seidman D."/>
            <person name="Sengamalay N."/>
            <person name="Stenos J."/>
            <person name="Tallon L.J."/>
            <person name="Vincent G."/>
            <person name="Fraser C.M."/>
            <person name="Munderloh U."/>
            <person name="Dunning-Hotopp J.C."/>
        </authorList>
    </citation>
    <scope>NUCLEOTIDE SEQUENCE [LARGE SCALE GENOMIC DNA]</scope>
    <source>
        <strain evidence="1 2">Ect</strain>
    </source>
</reference>
<accession>A0A0F3PE92</accession>
<dbReference type="Proteomes" id="UP000033591">
    <property type="component" value="Unassembled WGS sequence"/>
</dbReference>
<proteinExistence type="predicted"/>